<evidence type="ECO:0000256" key="1">
    <source>
        <dbReference type="SAM" id="MobiDB-lite"/>
    </source>
</evidence>
<dbReference type="RefSeq" id="WP_124793672.1">
    <property type="nucleotide sequence ID" value="NZ_RQYC01000001.1"/>
</dbReference>
<organism evidence="2 3">
    <name type="scientific">Conchiformibius steedae</name>
    <dbReference type="NCBI Taxonomy" id="153493"/>
    <lineage>
        <taxon>Bacteria</taxon>
        <taxon>Pseudomonadati</taxon>
        <taxon>Pseudomonadota</taxon>
        <taxon>Betaproteobacteria</taxon>
        <taxon>Neisseriales</taxon>
        <taxon>Neisseriaceae</taxon>
        <taxon>Conchiformibius</taxon>
    </lineage>
</organism>
<protein>
    <submittedName>
        <fullName evidence="2">Uncharacterized protein</fullName>
    </submittedName>
</protein>
<dbReference type="AlphaFoldDB" id="A0A3P2ACU5"/>
<accession>A0A3P2ACU5</accession>
<evidence type="ECO:0000313" key="2">
    <source>
        <dbReference type="EMBL" id="RRD91463.1"/>
    </source>
</evidence>
<reference evidence="2 3" key="1">
    <citation type="submission" date="2018-11" db="EMBL/GenBank/DDBJ databases">
        <title>Genomes From Bacteria Associated with the Canine Oral Cavity: a Test Case for Automated Genome-Based Taxonomic Assignment.</title>
        <authorList>
            <person name="Coil D.A."/>
            <person name="Jospin G."/>
            <person name="Darling A.E."/>
            <person name="Wallis C."/>
            <person name="Davis I.J."/>
            <person name="Harris S."/>
            <person name="Eisen J.A."/>
            <person name="Holcombe L.J."/>
            <person name="O'Flynn C."/>
        </authorList>
    </citation>
    <scope>NUCLEOTIDE SEQUENCE [LARGE SCALE GENOMIC DNA]</scope>
    <source>
        <strain evidence="2 3">COT-280</strain>
    </source>
</reference>
<sequence length="111" mass="12495">MVQINTPFRYADREEYWADIPYQSDEFDDVPLPDAVVGIMAERDGSVAYLSRHDTGSSRRKSGHYSSRACRKWKKAANRTPKPANNLPKSTIANPNNLPCKQNAPKGAFCH</sequence>
<feature type="compositionally biased region" description="Polar residues" evidence="1">
    <location>
        <begin position="87"/>
        <end position="100"/>
    </location>
</feature>
<dbReference type="EMBL" id="RQYC01000001">
    <property type="protein sequence ID" value="RRD91463.1"/>
    <property type="molecule type" value="Genomic_DNA"/>
</dbReference>
<evidence type="ECO:0000313" key="3">
    <source>
        <dbReference type="Proteomes" id="UP000269923"/>
    </source>
</evidence>
<comment type="caution">
    <text evidence="2">The sequence shown here is derived from an EMBL/GenBank/DDBJ whole genome shotgun (WGS) entry which is preliminary data.</text>
</comment>
<keyword evidence="3" id="KW-1185">Reference proteome</keyword>
<name>A0A3P2ACU5_9NEIS</name>
<feature type="region of interest" description="Disordered" evidence="1">
    <location>
        <begin position="50"/>
        <end position="111"/>
    </location>
</feature>
<proteinExistence type="predicted"/>
<dbReference type="Proteomes" id="UP000269923">
    <property type="component" value="Unassembled WGS sequence"/>
</dbReference>
<feature type="compositionally biased region" description="Basic residues" evidence="1">
    <location>
        <begin position="58"/>
        <end position="77"/>
    </location>
</feature>
<gene>
    <name evidence="2" type="ORF">EII21_00040</name>
</gene>